<accession>A0A9D1KT74</accession>
<gene>
    <name evidence="2" type="ORF">IAC44_02405</name>
</gene>
<feature type="region of interest" description="Disordered" evidence="1">
    <location>
        <begin position="24"/>
        <end position="57"/>
    </location>
</feature>
<sequence>MKKLCFLLSLATIVGLGSCSRDFSETDPAPSAQGTHSLKASIAQSEPSTRTGLGDKDEENGITPLLWVAGDRIAVIDDAQPNTIYQYILDPAAAGQAEGTFTVSEGDGVQGAASITAYYPYTFYSASQGLSVPATQQYKEGRTMETDMLPMYAHSSGAEVGELDFHPVAGLINLQLTKNDKLNESRLFYSVKLVSSQDNLAGKGSLSDDSEGYKVLTIDGDDASKEITFSLGESGLPLKEGEITSLMFVVPAKTYSASTLKFVLTYKNSPDDADFQTIDLPVRSAVEVQRGHIVNFAATDVGLLISGITPSEVKDVINEAATTEGIEIPQVIEVVGMDAGGEHTIELPTVYNETENQETITLVATDAAAGTTINVQEAAEATGVAPQQYVSIANATDNSCNLAIELPNSTVTLDGTFESVEATTADQTLIIPSGTVVQNLTVKQGSVKIYGTVKNLTTAPDWSGEIVRGISSQECFDKAMENDATINYTFDYALIDRPIPNLDGKGQTLALPLKVSADATISNLTIRPSESIEANGITILQDSVDLSLNGVDIYVSSNNSSAGLNTGLLIAEVNNVTATLKDCHIVVPKSYQRGINMHSAKTAGTTTVTLDNTHIGPTLEPLTTDYSHDTYTQEQIDAFKARVDSRGVSFGGPHSARYVLNLRNGSVIEGVFYAINFTYYAAPVEINVDRSIIDGRCAFNIWANGEGTKINVTNGSKLVGRNYFPGPTEVYANIVIESKANGQAAENNVITVRDSEFHCFNEPQTNTNWQYALDVRSEGVNTIQLLGETKIYDHSGRLPHAIDVGSWSNRFVIDPSVSFAMGMEGATILPTHIWDGSSFKFPGKALDGKYYIGEPSQLAVLTLQVPEGMDFVLVRDLDLNNQPWLAKYPTSGTKANTVDGGGHTIYNLNTATKAWDTKTECAGLFSAFAGTIKDLTVENATVYGSRSGALIGRLDSGTITNCHVKNVTFTGGAQKRGSLIGYVSGQGDILIDGCTVNGGVINKDPQPTDDNGEIITEENGGASTQTGGFIGYISSADHKVDIQNCAIRNVVVHSGMLWDAYEQCASHEFIGNIANTNKYPNAVFTLTNNTIESSSCDAEVRMNDYFGFCYTGDSGEANPFGRVVVDGEVITEGPATGE</sequence>
<comment type="caution">
    <text evidence="2">The sequence shown here is derived from an EMBL/GenBank/DDBJ whole genome shotgun (WGS) entry which is preliminary data.</text>
</comment>
<evidence type="ECO:0000256" key="1">
    <source>
        <dbReference type="SAM" id="MobiDB-lite"/>
    </source>
</evidence>
<dbReference type="AlphaFoldDB" id="A0A9D1KT74"/>
<feature type="compositionally biased region" description="Polar residues" evidence="1">
    <location>
        <begin position="32"/>
        <end position="51"/>
    </location>
</feature>
<evidence type="ECO:0000313" key="3">
    <source>
        <dbReference type="Proteomes" id="UP000824161"/>
    </source>
</evidence>
<dbReference type="EMBL" id="DVLY01000056">
    <property type="protein sequence ID" value="HIT97668.1"/>
    <property type="molecule type" value="Genomic_DNA"/>
</dbReference>
<dbReference type="SUPFAM" id="SSF51126">
    <property type="entry name" value="Pectin lyase-like"/>
    <property type="match status" value="1"/>
</dbReference>
<dbReference type="Gene3D" id="2.160.20.110">
    <property type="match status" value="1"/>
</dbReference>
<dbReference type="PROSITE" id="PS51257">
    <property type="entry name" value="PROKAR_LIPOPROTEIN"/>
    <property type="match status" value="1"/>
</dbReference>
<organism evidence="2 3">
    <name type="scientific">Candidatus Merdimorpha stercoravium</name>
    <dbReference type="NCBI Taxonomy" id="2840863"/>
    <lineage>
        <taxon>Bacteria</taxon>
        <taxon>Pseudomonadati</taxon>
        <taxon>Bacteroidota</taxon>
        <taxon>Flavobacteriia</taxon>
        <taxon>Flavobacteriales</taxon>
        <taxon>Candidatus Merdimorpha</taxon>
    </lineage>
</organism>
<evidence type="ECO:0000313" key="2">
    <source>
        <dbReference type="EMBL" id="HIT97668.1"/>
    </source>
</evidence>
<reference evidence="2" key="1">
    <citation type="submission" date="2020-10" db="EMBL/GenBank/DDBJ databases">
        <authorList>
            <person name="Gilroy R."/>
        </authorList>
    </citation>
    <scope>NUCLEOTIDE SEQUENCE</scope>
    <source>
        <strain evidence="2">1383</strain>
    </source>
</reference>
<dbReference type="Proteomes" id="UP000824161">
    <property type="component" value="Unassembled WGS sequence"/>
</dbReference>
<dbReference type="InterPro" id="IPR011050">
    <property type="entry name" value="Pectin_lyase_fold/virulence"/>
</dbReference>
<protein>
    <submittedName>
        <fullName evidence="2">Uncharacterized protein</fullName>
    </submittedName>
</protein>
<proteinExistence type="predicted"/>
<name>A0A9D1KT74_9FLAO</name>
<reference evidence="2" key="2">
    <citation type="journal article" date="2021" name="PeerJ">
        <title>Extensive microbial diversity within the chicken gut microbiome revealed by metagenomics and culture.</title>
        <authorList>
            <person name="Gilroy R."/>
            <person name="Ravi A."/>
            <person name="Getino M."/>
            <person name="Pursley I."/>
            <person name="Horton D.L."/>
            <person name="Alikhan N.F."/>
            <person name="Baker D."/>
            <person name="Gharbi K."/>
            <person name="Hall N."/>
            <person name="Watson M."/>
            <person name="Adriaenssens E.M."/>
            <person name="Foster-Nyarko E."/>
            <person name="Jarju S."/>
            <person name="Secka A."/>
            <person name="Antonio M."/>
            <person name="Oren A."/>
            <person name="Chaudhuri R.R."/>
            <person name="La Ragione R."/>
            <person name="Hildebrand F."/>
            <person name="Pallen M.J."/>
        </authorList>
    </citation>
    <scope>NUCLEOTIDE SEQUENCE</scope>
    <source>
        <strain evidence="2">1383</strain>
    </source>
</reference>